<proteinExistence type="predicted"/>
<dbReference type="Gene3D" id="1.10.287.130">
    <property type="match status" value="1"/>
</dbReference>
<dbReference type="SUPFAM" id="SSF48452">
    <property type="entry name" value="TPR-like"/>
    <property type="match status" value="1"/>
</dbReference>
<dbReference type="SMART" id="SM00028">
    <property type="entry name" value="TPR"/>
    <property type="match status" value="3"/>
</dbReference>
<evidence type="ECO:0000259" key="9">
    <source>
        <dbReference type="PROSITE" id="PS50109"/>
    </source>
</evidence>
<evidence type="ECO:0000256" key="8">
    <source>
        <dbReference type="SAM" id="Coils"/>
    </source>
</evidence>
<evidence type="ECO:0000256" key="7">
    <source>
        <dbReference type="PROSITE-ProRule" id="PRU00339"/>
    </source>
</evidence>
<feature type="domain" description="Histidine kinase" evidence="9">
    <location>
        <begin position="435"/>
        <end position="655"/>
    </location>
</feature>
<protein>
    <recommendedName>
        <fullName evidence="2">histidine kinase</fullName>
        <ecNumber evidence="2">2.7.13.3</ecNumber>
    </recommendedName>
</protein>
<dbReference type="CDD" id="cd00082">
    <property type="entry name" value="HisKA"/>
    <property type="match status" value="1"/>
</dbReference>
<dbReference type="EMBL" id="BMJQ01000013">
    <property type="protein sequence ID" value="GGF34267.1"/>
    <property type="molecule type" value="Genomic_DNA"/>
</dbReference>
<dbReference type="InterPro" id="IPR011990">
    <property type="entry name" value="TPR-like_helical_dom_sf"/>
</dbReference>
<evidence type="ECO:0000256" key="4">
    <source>
        <dbReference type="ARBA" id="ARBA00022679"/>
    </source>
</evidence>
<dbReference type="Pfam" id="PF02518">
    <property type="entry name" value="HATPase_c"/>
    <property type="match status" value="1"/>
</dbReference>
<dbReference type="RefSeq" id="WP_189050126.1">
    <property type="nucleotide sequence ID" value="NZ_BMJQ01000013.1"/>
</dbReference>
<dbReference type="PRINTS" id="PR00344">
    <property type="entry name" value="BCTRLSENSOR"/>
</dbReference>
<evidence type="ECO:0000313" key="10">
    <source>
        <dbReference type="EMBL" id="GGF34267.1"/>
    </source>
</evidence>
<keyword evidence="8" id="KW-0175">Coiled coil</keyword>
<evidence type="ECO:0000313" key="11">
    <source>
        <dbReference type="Proteomes" id="UP000646365"/>
    </source>
</evidence>
<reference evidence="10" key="2">
    <citation type="submission" date="2020-09" db="EMBL/GenBank/DDBJ databases">
        <authorList>
            <person name="Sun Q."/>
            <person name="Zhou Y."/>
        </authorList>
    </citation>
    <scope>NUCLEOTIDE SEQUENCE</scope>
    <source>
        <strain evidence="10">CGMCC 1.15725</strain>
    </source>
</reference>
<dbReference type="PANTHER" id="PTHR43711:SF26">
    <property type="entry name" value="SENSOR HISTIDINE KINASE RCSC"/>
    <property type="match status" value="1"/>
</dbReference>
<dbReference type="AlphaFoldDB" id="A0A8J3E5C3"/>
<dbReference type="InterPro" id="IPR003594">
    <property type="entry name" value="HATPase_dom"/>
</dbReference>
<dbReference type="InterPro" id="IPR004358">
    <property type="entry name" value="Sig_transdc_His_kin-like_C"/>
</dbReference>
<comment type="caution">
    <text evidence="10">The sequence shown here is derived from an EMBL/GenBank/DDBJ whole genome shotgun (WGS) entry which is preliminary data.</text>
</comment>
<evidence type="ECO:0000256" key="2">
    <source>
        <dbReference type="ARBA" id="ARBA00012438"/>
    </source>
</evidence>
<keyword evidence="7" id="KW-0802">TPR repeat</keyword>
<dbReference type="SMART" id="SM00387">
    <property type="entry name" value="HATPase_c"/>
    <property type="match status" value="1"/>
</dbReference>
<dbReference type="InterPro" id="IPR005467">
    <property type="entry name" value="His_kinase_dom"/>
</dbReference>
<name>A0A8J3E5C3_9PROT</name>
<evidence type="ECO:0000256" key="5">
    <source>
        <dbReference type="ARBA" id="ARBA00022777"/>
    </source>
</evidence>
<keyword evidence="11" id="KW-1185">Reference proteome</keyword>
<dbReference type="Gene3D" id="1.25.40.10">
    <property type="entry name" value="Tetratricopeptide repeat domain"/>
    <property type="match status" value="2"/>
</dbReference>
<accession>A0A8J3E5C3</accession>
<dbReference type="GO" id="GO:0000155">
    <property type="term" value="F:phosphorelay sensor kinase activity"/>
    <property type="evidence" value="ECO:0007669"/>
    <property type="project" value="InterPro"/>
</dbReference>
<organism evidence="10 11">
    <name type="scientific">Aliidongia dinghuensis</name>
    <dbReference type="NCBI Taxonomy" id="1867774"/>
    <lineage>
        <taxon>Bacteria</taxon>
        <taxon>Pseudomonadati</taxon>
        <taxon>Pseudomonadota</taxon>
        <taxon>Alphaproteobacteria</taxon>
        <taxon>Rhodospirillales</taxon>
        <taxon>Dongiaceae</taxon>
        <taxon>Aliidongia</taxon>
    </lineage>
</organism>
<comment type="catalytic activity">
    <reaction evidence="1">
        <text>ATP + protein L-histidine = ADP + protein N-phospho-L-histidine.</text>
        <dbReference type="EC" id="2.7.13.3"/>
    </reaction>
</comment>
<sequence>MLQRLADEIARLEVWGAHLVVDGIGPFVAALDMARRLGDEVLLARALCIAARAELFWGRLEAGIALAEETIGILERLTGEEQLRLSGLHAEAWRVVGNGRLKLGDVATALPLFERAIMLAEHGVEAAISKEAMLSTLSAPGALVAALNGLGVAFISMREATGAKEVLLRALDVVDAHPETRDNVPDDIVYTVDNLVELLQHEVRDRLAAGENADAQLTQAHDLLEARAAPLIARRGEPGCRVSVLAQREFLEMSSRHLLLEGRLDDALEQFQSLADSGGVDRWRGAIGERGLAETLLALGRPAEALAHARVALAAYDENEEIGERAGVFEVLSRVHRALGQDYEAFECLQEHNRLRGRLDALAARQYAAHTAARVGLERARAEAEAQRRIASELAALNSKLVDQAAALESQAQALDVARKAAEEASRAKSAFLANMSHELRTPLNAILGFAEMMRDGYGGPPGPAWGNYAGMIHEAGSHLLSVIGEILDLSKIEAGRFVLSIEPVDLQGLLDSCRELVAPQIKRGQIDFAAWRDPSLAEIQADPIRLKQILLNLLSNAAKFTEPGGVVTLSVQPGVPGFVDICVADTGIGMTPIEQKLALQVFGQVESSVARKHQGSGLGLPIAVGLAELHGGSLKLWSEKGAGTKVTVTLPMGR</sequence>
<dbReference type="PROSITE" id="PS50109">
    <property type="entry name" value="HIS_KIN"/>
    <property type="match status" value="1"/>
</dbReference>
<reference evidence="10" key="1">
    <citation type="journal article" date="2014" name="Int. J. Syst. Evol. Microbiol.">
        <title>Complete genome sequence of Corynebacterium casei LMG S-19264T (=DSM 44701T), isolated from a smear-ripened cheese.</title>
        <authorList>
            <consortium name="US DOE Joint Genome Institute (JGI-PGF)"/>
            <person name="Walter F."/>
            <person name="Albersmeier A."/>
            <person name="Kalinowski J."/>
            <person name="Ruckert C."/>
        </authorList>
    </citation>
    <scope>NUCLEOTIDE SEQUENCE</scope>
    <source>
        <strain evidence="10">CGMCC 1.15725</strain>
    </source>
</reference>
<evidence type="ECO:0000256" key="3">
    <source>
        <dbReference type="ARBA" id="ARBA00022553"/>
    </source>
</evidence>
<dbReference type="Gene3D" id="3.30.565.10">
    <property type="entry name" value="Histidine kinase-like ATPase, C-terminal domain"/>
    <property type="match status" value="1"/>
</dbReference>
<dbReference type="SMART" id="SM00388">
    <property type="entry name" value="HisKA"/>
    <property type="match status" value="1"/>
</dbReference>
<keyword evidence="4" id="KW-0808">Transferase</keyword>
<evidence type="ECO:0000256" key="1">
    <source>
        <dbReference type="ARBA" id="ARBA00000085"/>
    </source>
</evidence>
<feature type="coiled-coil region" evidence="8">
    <location>
        <begin position="377"/>
        <end position="428"/>
    </location>
</feature>
<feature type="repeat" description="TPR" evidence="7">
    <location>
        <begin position="90"/>
        <end position="123"/>
    </location>
</feature>
<gene>
    <name evidence="10" type="ORF">GCM10011611_45620</name>
</gene>
<dbReference type="InterPro" id="IPR019734">
    <property type="entry name" value="TPR_rpt"/>
</dbReference>
<dbReference type="PROSITE" id="PS50005">
    <property type="entry name" value="TPR"/>
    <property type="match status" value="1"/>
</dbReference>
<dbReference type="EC" id="2.7.13.3" evidence="2"/>
<dbReference type="Pfam" id="PF00512">
    <property type="entry name" value="HisKA"/>
    <property type="match status" value="1"/>
</dbReference>
<keyword evidence="3" id="KW-0597">Phosphoprotein</keyword>
<dbReference type="InterPro" id="IPR003661">
    <property type="entry name" value="HisK_dim/P_dom"/>
</dbReference>
<dbReference type="InterPro" id="IPR050736">
    <property type="entry name" value="Sensor_HK_Regulatory"/>
</dbReference>
<evidence type="ECO:0000256" key="6">
    <source>
        <dbReference type="ARBA" id="ARBA00023012"/>
    </source>
</evidence>
<keyword evidence="6" id="KW-0902">Two-component regulatory system</keyword>
<dbReference type="SUPFAM" id="SSF47384">
    <property type="entry name" value="Homodimeric domain of signal transducing histidine kinase"/>
    <property type="match status" value="1"/>
</dbReference>
<dbReference type="SUPFAM" id="SSF55874">
    <property type="entry name" value="ATPase domain of HSP90 chaperone/DNA topoisomerase II/histidine kinase"/>
    <property type="match status" value="1"/>
</dbReference>
<dbReference type="InterPro" id="IPR036097">
    <property type="entry name" value="HisK_dim/P_sf"/>
</dbReference>
<dbReference type="Proteomes" id="UP000646365">
    <property type="component" value="Unassembled WGS sequence"/>
</dbReference>
<dbReference type="InterPro" id="IPR036890">
    <property type="entry name" value="HATPase_C_sf"/>
</dbReference>
<keyword evidence="5" id="KW-0418">Kinase</keyword>
<dbReference type="PANTHER" id="PTHR43711">
    <property type="entry name" value="TWO-COMPONENT HISTIDINE KINASE"/>
    <property type="match status" value="1"/>
</dbReference>